<keyword evidence="1" id="KW-0472">Membrane</keyword>
<evidence type="ECO:0000313" key="3">
    <source>
        <dbReference type="Proteomes" id="UP000594404"/>
    </source>
</evidence>
<reference evidence="2 3" key="1">
    <citation type="journal article" date="2018" name="Emerg. Microbes Infect.">
        <title>Genomic analysis of oral Campylobacter concisus strains identified a potential bacterial molecular marker associated with active Crohn's disease.</title>
        <authorList>
            <person name="Liu F."/>
            <person name="Ma R."/>
            <person name="Tay C.Y.A."/>
            <person name="Octavia S."/>
            <person name="Lan R."/>
            <person name="Chung H.K.L."/>
            <person name="Riordan S.M."/>
            <person name="Grimm M.C."/>
            <person name="Leong R.W."/>
            <person name="Tanaka M.M."/>
            <person name="Connor S."/>
            <person name="Zhang L."/>
        </authorList>
    </citation>
    <scope>NUCLEOTIDE SEQUENCE [LARGE SCALE GENOMIC DNA]</scope>
    <source>
        <strain evidence="2 3">P1CDO3</strain>
    </source>
</reference>
<dbReference type="EMBL" id="CP049266">
    <property type="protein sequence ID" value="QPH91631.1"/>
    <property type="molecule type" value="Genomic_DNA"/>
</dbReference>
<dbReference type="AlphaFoldDB" id="A0A7S9RGZ5"/>
<keyword evidence="1" id="KW-0812">Transmembrane</keyword>
<feature type="transmembrane region" description="Helical" evidence="1">
    <location>
        <begin position="7"/>
        <end position="30"/>
    </location>
</feature>
<organism evidence="2 3">
    <name type="scientific">Campylobacter concisus</name>
    <dbReference type="NCBI Taxonomy" id="199"/>
    <lineage>
        <taxon>Bacteria</taxon>
        <taxon>Pseudomonadati</taxon>
        <taxon>Campylobacterota</taxon>
        <taxon>Epsilonproteobacteria</taxon>
        <taxon>Campylobacterales</taxon>
        <taxon>Campylobacteraceae</taxon>
        <taxon>Campylobacter</taxon>
    </lineage>
</organism>
<evidence type="ECO:0000313" key="2">
    <source>
        <dbReference type="EMBL" id="QPH91631.1"/>
    </source>
</evidence>
<dbReference type="RefSeq" id="WP_107714813.1">
    <property type="nucleotide sequence ID" value="NZ_CP049266.1"/>
</dbReference>
<name>A0A7S9RGZ5_9BACT</name>
<proteinExistence type="predicted"/>
<evidence type="ECO:0000256" key="1">
    <source>
        <dbReference type="SAM" id="Phobius"/>
    </source>
</evidence>
<accession>A0A7S9RGZ5</accession>
<keyword evidence="1" id="KW-1133">Transmembrane helix</keyword>
<sequence>MLTNKKFSIIIFFTFIITFFLVSIPSFFVYKILLKAKEDLSLQEATKFQLEKNAIYNYLNLDMFQYKLELIKNIKPKIIALGSSRVMQFREESFNTSFITTGGAMHHLNEGYLFLQEMKKIYKPEIIILGLDFWWFNEKLYQPRVFNYLNKTEIDIKAKINQTLSIILKREIDLDIFKYILKDKNDITNYQNIGLRSLKYSNGFRKDGSYQYTSFILGDEKNSDIKFSDTLKRVKSSDSRFEYANHISKERVEILNEIIKFAKDNDIKLILFIPPLANEVVEKMNSLGDKYNYVSEFRKLVKDTDIENYDFHDMRDYYKDSCEFVDGFHGGDVAYQRILKKMYDQNSSLSKYLNIELINKSISENAGKTLTIFDKTKYKIYEERDFLELGCVK</sequence>
<protein>
    <submittedName>
        <fullName evidence="2">Uncharacterized protein</fullName>
    </submittedName>
</protein>
<gene>
    <name evidence="2" type="ORF">CVT01_03565</name>
</gene>
<dbReference type="Proteomes" id="UP000594404">
    <property type="component" value="Chromosome"/>
</dbReference>
<dbReference type="SUPFAM" id="SSF52266">
    <property type="entry name" value="SGNH hydrolase"/>
    <property type="match status" value="1"/>
</dbReference>